<dbReference type="InterPro" id="IPR010890">
    <property type="entry name" value="PriC"/>
</dbReference>
<protein>
    <submittedName>
        <fullName evidence="1">Primosomal replication protein N</fullName>
    </submittedName>
</protein>
<proteinExistence type="predicted"/>
<evidence type="ECO:0000313" key="2">
    <source>
        <dbReference type="Proteomes" id="UP000255382"/>
    </source>
</evidence>
<name>A0A378BWP3_KLEPO</name>
<dbReference type="Pfam" id="PF07445">
    <property type="entry name" value="PriC"/>
    <property type="match status" value="1"/>
</dbReference>
<dbReference type="Proteomes" id="UP000255382">
    <property type="component" value="Unassembled WGS sequence"/>
</dbReference>
<accession>A0A378BWP3</accession>
<keyword evidence="2" id="KW-1185">Reference proteome</keyword>
<reference evidence="1 2" key="1">
    <citation type="submission" date="2018-06" db="EMBL/GenBank/DDBJ databases">
        <authorList>
            <consortium name="Pathogen Informatics"/>
            <person name="Doyle S."/>
        </authorList>
    </citation>
    <scope>NUCLEOTIDE SEQUENCE [LARGE SCALE GENOMIC DNA]</scope>
    <source>
        <strain evidence="1 2">NCTC5050</strain>
    </source>
</reference>
<dbReference type="Gene3D" id="1.20.1270.340">
    <property type="match status" value="1"/>
</dbReference>
<organism evidence="1 2">
    <name type="scientific">Klebsiella pneumoniae subsp. ozaenae</name>
    <dbReference type="NCBI Taxonomy" id="574"/>
    <lineage>
        <taxon>Bacteria</taxon>
        <taxon>Pseudomonadati</taxon>
        <taxon>Pseudomonadota</taxon>
        <taxon>Gammaproteobacteria</taxon>
        <taxon>Enterobacterales</taxon>
        <taxon>Enterobacteriaceae</taxon>
        <taxon>Klebsiella/Raoultella group</taxon>
        <taxon>Klebsiella</taxon>
        <taxon>Klebsiella pneumoniae complex</taxon>
    </lineage>
</organism>
<dbReference type="AlphaFoldDB" id="A0A378BWP3"/>
<dbReference type="InterPro" id="IPR038338">
    <property type="entry name" value="PriC_sf"/>
</dbReference>
<sequence>MKTAQLLQTLNDQLSELAALVAPLAEHATLSPRFDRQLFHTRSTLMQAYLAEAQHNFNQLRQAVERQQLPQVVWIAERLAAQIAALRRETATWSLRSWDHRVANVEPLAAPSPAASGVWSAACWRCATNASVSWRRRPALTSSSGWGKKLKPTAAGWRAADRRWTRLKTYWRG</sequence>
<gene>
    <name evidence="1" type="primary">priC</name>
    <name evidence="1" type="ORF">NCTC5050_06069</name>
</gene>
<evidence type="ECO:0000313" key="1">
    <source>
        <dbReference type="EMBL" id="STV55703.1"/>
    </source>
</evidence>
<dbReference type="EMBL" id="UGLZ01000005">
    <property type="protein sequence ID" value="STV55703.1"/>
    <property type="molecule type" value="Genomic_DNA"/>
</dbReference>